<dbReference type="PANTHER" id="PTHR11177">
    <property type="entry name" value="CHITINASE"/>
    <property type="match status" value="1"/>
</dbReference>
<dbReference type="EC" id="3.2.1.14" evidence="2"/>
<dbReference type="RefSeq" id="WP_105328450.1">
    <property type="nucleotide sequence ID" value="NZ_PUHY01000005.1"/>
</dbReference>
<dbReference type="PROSITE" id="PS51910">
    <property type="entry name" value="GH18_2"/>
    <property type="match status" value="1"/>
</dbReference>
<dbReference type="PANTHER" id="PTHR11177:SF317">
    <property type="entry name" value="CHITINASE 12-RELATED"/>
    <property type="match status" value="1"/>
</dbReference>
<reference evidence="5 6" key="1">
    <citation type="submission" date="2018-02" db="EMBL/GenBank/DDBJ databases">
        <title>Comparative genomes isolates from brazilian mangrove.</title>
        <authorList>
            <person name="Araujo J.E."/>
            <person name="Taketani R.G."/>
            <person name="Silva M.C.P."/>
            <person name="Loureco M.V."/>
            <person name="Andreote F.D."/>
        </authorList>
    </citation>
    <scope>NUCLEOTIDE SEQUENCE [LARGE SCALE GENOMIC DNA]</scope>
    <source>
        <strain evidence="5 6">Hex-1 MGV</strain>
    </source>
</reference>
<accession>A0A2S8FYP0</accession>
<dbReference type="Proteomes" id="UP000238322">
    <property type="component" value="Unassembled WGS sequence"/>
</dbReference>
<evidence type="ECO:0000256" key="1">
    <source>
        <dbReference type="ARBA" id="ARBA00000822"/>
    </source>
</evidence>
<evidence type="ECO:0000313" key="6">
    <source>
        <dbReference type="Proteomes" id="UP000238322"/>
    </source>
</evidence>
<feature type="domain" description="GH18" evidence="4">
    <location>
        <begin position="18"/>
        <end position="303"/>
    </location>
</feature>
<dbReference type="GO" id="GO:0005576">
    <property type="term" value="C:extracellular region"/>
    <property type="evidence" value="ECO:0007669"/>
    <property type="project" value="TreeGrafter"/>
</dbReference>
<protein>
    <recommendedName>
        <fullName evidence="2">chitinase</fullName>
        <ecNumber evidence="2">3.2.1.14</ecNumber>
    </recommendedName>
</protein>
<dbReference type="InterPro" id="IPR011583">
    <property type="entry name" value="Chitinase_II/V-like_cat"/>
</dbReference>
<dbReference type="Gene3D" id="3.40.5.30">
    <property type="entry name" value="(Trans)glycosidases - domain 2"/>
    <property type="match status" value="1"/>
</dbReference>
<evidence type="ECO:0000313" key="5">
    <source>
        <dbReference type="EMBL" id="PQO37200.1"/>
    </source>
</evidence>
<gene>
    <name evidence="5" type="ORF">C5Y83_04430</name>
</gene>
<dbReference type="SMART" id="SM00636">
    <property type="entry name" value="Glyco_18"/>
    <property type="match status" value="1"/>
</dbReference>
<dbReference type="AlphaFoldDB" id="A0A2S8FYP0"/>
<dbReference type="InterPro" id="IPR050314">
    <property type="entry name" value="Glycosyl_Hydrlase_18"/>
</dbReference>
<dbReference type="GO" id="GO:0006032">
    <property type="term" value="P:chitin catabolic process"/>
    <property type="evidence" value="ECO:0007669"/>
    <property type="project" value="TreeGrafter"/>
</dbReference>
<dbReference type="Gene3D" id="3.20.20.80">
    <property type="entry name" value="Glycosidases"/>
    <property type="match status" value="1"/>
</dbReference>
<dbReference type="OrthoDB" id="9812811at2"/>
<dbReference type="GO" id="GO:0005975">
    <property type="term" value="P:carbohydrate metabolic process"/>
    <property type="evidence" value="ECO:0007669"/>
    <property type="project" value="InterPro"/>
</dbReference>
<dbReference type="SUPFAM" id="SSF51445">
    <property type="entry name" value="(Trans)glycosidases"/>
    <property type="match status" value="1"/>
</dbReference>
<dbReference type="InterPro" id="IPR017853">
    <property type="entry name" value="GH"/>
</dbReference>
<feature type="chain" id="PRO_5015565478" description="chitinase" evidence="3">
    <location>
        <begin position="23"/>
        <end position="303"/>
    </location>
</feature>
<dbReference type="GO" id="GO:0008061">
    <property type="term" value="F:chitin binding"/>
    <property type="evidence" value="ECO:0007669"/>
    <property type="project" value="InterPro"/>
</dbReference>
<evidence type="ECO:0000256" key="3">
    <source>
        <dbReference type="SAM" id="SignalP"/>
    </source>
</evidence>
<dbReference type="Pfam" id="PF00704">
    <property type="entry name" value="Glyco_hydro_18"/>
    <property type="match status" value="1"/>
</dbReference>
<dbReference type="EMBL" id="PUHY01000005">
    <property type="protein sequence ID" value="PQO37200.1"/>
    <property type="molecule type" value="Genomic_DNA"/>
</dbReference>
<name>A0A2S8FYP0_9BACT</name>
<evidence type="ECO:0000259" key="4">
    <source>
        <dbReference type="PROSITE" id="PS51910"/>
    </source>
</evidence>
<dbReference type="GO" id="GO:0008843">
    <property type="term" value="F:endochitinase activity"/>
    <property type="evidence" value="ECO:0007669"/>
    <property type="project" value="UniProtKB-EC"/>
</dbReference>
<comment type="caution">
    <text evidence="5">The sequence shown here is derived from an EMBL/GenBank/DDBJ whole genome shotgun (WGS) entry which is preliminary data.</text>
</comment>
<feature type="signal peptide" evidence="3">
    <location>
        <begin position="1"/>
        <end position="22"/>
    </location>
</feature>
<sequence>MLARLSIAALLFCTILSAQLRADDADWVVAGYLPNYRIAEWSGEVGPVTDVILFGYSVSPDGKFNASKISASHRAAVQEAKQKSGCRVLFCVGGWGKSSGFAKMSADPELRKEFVQQIAAYCQENGFDGVDYDWEHPEDAAQIKALAQLLTETKSKFAEHGWLVTIAQASWQPLGKACYDAIDRVHLMSYDHGFPQATMEKSQIDVQRLMEDGCPAEKIALGMPFYGRNKDRKTRTYAQLIERPTFSKDTSLVDGYAFNGPQMVQQKVAFAKKKGLAGVMIWELGQDASGELSLLGVIEDAVR</sequence>
<proteinExistence type="predicted"/>
<organism evidence="5 6">
    <name type="scientific">Blastopirellula marina</name>
    <dbReference type="NCBI Taxonomy" id="124"/>
    <lineage>
        <taxon>Bacteria</taxon>
        <taxon>Pseudomonadati</taxon>
        <taxon>Planctomycetota</taxon>
        <taxon>Planctomycetia</taxon>
        <taxon>Pirellulales</taxon>
        <taxon>Pirellulaceae</taxon>
        <taxon>Blastopirellula</taxon>
    </lineage>
</organism>
<dbReference type="InterPro" id="IPR001223">
    <property type="entry name" value="Glyco_hydro18_cat"/>
</dbReference>
<comment type="catalytic activity">
    <reaction evidence="1">
        <text>Random endo-hydrolysis of N-acetyl-beta-D-glucosaminide (1-&gt;4)-beta-linkages in chitin and chitodextrins.</text>
        <dbReference type="EC" id="3.2.1.14"/>
    </reaction>
</comment>
<keyword evidence="3" id="KW-0732">Signal</keyword>
<evidence type="ECO:0000256" key="2">
    <source>
        <dbReference type="ARBA" id="ARBA00012729"/>
    </source>
</evidence>